<keyword evidence="2" id="KW-1185">Reference proteome</keyword>
<gene>
    <name evidence="1" type="ORF">LTR36_010891</name>
</gene>
<dbReference type="AlphaFoldDB" id="A0AAV9J3N5"/>
<accession>A0AAV9J3N5</accession>
<dbReference type="EMBL" id="JAVFHQ010000092">
    <property type="protein sequence ID" value="KAK4539493.1"/>
    <property type="molecule type" value="Genomic_DNA"/>
</dbReference>
<dbReference type="PANTHER" id="PTHR42085:SF1">
    <property type="entry name" value="F-BOX DOMAIN-CONTAINING PROTEIN"/>
    <property type="match status" value="1"/>
</dbReference>
<name>A0AAV9J3N5_9PEZI</name>
<evidence type="ECO:0000313" key="2">
    <source>
        <dbReference type="Proteomes" id="UP001324427"/>
    </source>
</evidence>
<proteinExistence type="predicted"/>
<reference evidence="1 2" key="1">
    <citation type="submission" date="2021-11" db="EMBL/GenBank/DDBJ databases">
        <title>Black yeast isolated from Biological Soil Crust.</title>
        <authorList>
            <person name="Kurbessoian T."/>
        </authorList>
    </citation>
    <scope>NUCLEOTIDE SEQUENCE [LARGE SCALE GENOMIC DNA]</scope>
    <source>
        <strain evidence="1 2">CCFEE 5522</strain>
    </source>
</reference>
<comment type="caution">
    <text evidence="1">The sequence shown here is derived from an EMBL/GenBank/DDBJ whole genome shotgun (WGS) entry which is preliminary data.</text>
</comment>
<sequence length="194" mass="20727">MTTDNKSVVILLSLANPDAALVRAIMCSPVVCGLSVQAPGKSEIALQTVGVRWAAAGSSGHGDQVAPKIISRFEAMPAELRNAIYELALVQPDSVTPAQKPHASEIWILEPGRKSHMLALTTVSRQMRSESLSLLFLVNNFRLVSGGVSGGTLFTNEKQLQSQLASLDRWLQTVGIQGARSISSLSIDVSGWFS</sequence>
<organism evidence="1 2">
    <name type="scientific">Oleoguttula mirabilis</name>
    <dbReference type="NCBI Taxonomy" id="1507867"/>
    <lineage>
        <taxon>Eukaryota</taxon>
        <taxon>Fungi</taxon>
        <taxon>Dikarya</taxon>
        <taxon>Ascomycota</taxon>
        <taxon>Pezizomycotina</taxon>
        <taxon>Dothideomycetes</taxon>
        <taxon>Dothideomycetidae</taxon>
        <taxon>Mycosphaerellales</taxon>
        <taxon>Teratosphaeriaceae</taxon>
        <taxon>Oleoguttula</taxon>
    </lineage>
</organism>
<dbReference type="PANTHER" id="PTHR42085">
    <property type="entry name" value="F-BOX DOMAIN-CONTAINING PROTEIN"/>
    <property type="match status" value="1"/>
</dbReference>
<dbReference type="Proteomes" id="UP001324427">
    <property type="component" value="Unassembled WGS sequence"/>
</dbReference>
<dbReference type="InterPro" id="IPR038883">
    <property type="entry name" value="AN11006-like"/>
</dbReference>
<protein>
    <submittedName>
        <fullName evidence="1">Uncharacterized protein</fullName>
    </submittedName>
</protein>
<evidence type="ECO:0000313" key="1">
    <source>
        <dbReference type="EMBL" id="KAK4539493.1"/>
    </source>
</evidence>